<dbReference type="PANTHER" id="PTHR11601">
    <property type="entry name" value="CYSTEINE DESULFURYLASE FAMILY MEMBER"/>
    <property type="match status" value="1"/>
</dbReference>
<evidence type="ECO:0000256" key="4">
    <source>
        <dbReference type="ARBA" id="ARBA00022723"/>
    </source>
</evidence>
<sequence length="370" mass="40750">MKRIKYFDYNATHPPIPGLLTKILEEYEEDFFNPSGPTRFSLARQGKIEEARKVLAKLTGKDPKGFVFVSSGTEADYSLIYFAKQSIKTTAYLSPFEHAAMYSSFRSLGIPYKVLGTDKSGLVSISELESHLKNEPGPVFILHAGNETGVIQPIEELAEVSAKYGMPFYSDLIQSFSKIPVPFSVLNGFTFSGHKIGGGLGSSVLWFDPKHLPEGGVFQGGNQENGHRAGTENSPSILALAEAAKIQFAEMENKNKRLEYYRNKIESKLKSLGAEIVAENSARLFSTTFALLPLDDLDFFMMGMEEKGFAVSTGSSCKSRSREAAPSLLAMGYTNEEALRAIRISTGLYTTEEEVDSLLIALEETILSIR</sequence>
<feature type="domain" description="Aminotransferase class V" evidence="9">
    <location>
        <begin position="6"/>
        <end position="358"/>
    </location>
</feature>
<dbReference type="Gene3D" id="1.10.260.50">
    <property type="match status" value="1"/>
</dbReference>
<keyword evidence="4" id="KW-0479">Metal-binding</keyword>
<dbReference type="Pfam" id="PF00266">
    <property type="entry name" value="Aminotran_5"/>
    <property type="match status" value="1"/>
</dbReference>
<dbReference type="EMBL" id="NPDN01000006">
    <property type="protein sequence ID" value="PJZ25211.1"/>
    <property type="molecule type" value="Genomic_DNA"/>
</dbReference>
<dbReference type="OrthoDB" id="9808002at2"/>
<dbReference type="InterPro" id="IPR015422">
    <property type="entry name" value="PyrdxlP-dep_Trfase_small"/>
</dbReference>
<dbReference type="SUPFAM" id="SSF53383">
    <property type="entry name" value="PLP-dependent transferases"/>
    <property type="match status" value="1"/>
</dbReference>
<dbReference type="InterPro" id="IPR015421">
    <property type="entry name" value="PyrdxlP-dep_Trfase_major"/>
</dbReference>
<dbReference type="InterPro" id="IPR015424">
    <property type="entry name" value="PyrdxlP-dep_Trfase"/>
</dbReference>
<dbReference type="GO" id="GO:0031071">
    <property type="term" value="F:cysteine desulfurase activity"/>
    <property type="evidence" value="ECO:0007669"/>
    <property type="project" value="UniProtKB-EC"/>
</dbReference>
<dbReference type="AlphaFoldDB" id="A0A2M9XBX6"/>
<name>A0A2M9XBX6_9LEPT</name>
<comment type="catalytic activity">
    <reaction evidence="8">
        <text>(sulfur carrier)-H + L-cysteine = (sulfur carrier)-SH + L-alanine</text>
        <dbReference type="Rhea" id="RHEA:43892"/>
        <dbReference type="Rhea" id="RHEA-COMP:14737"/>
        <dbReference type="Rhea" id="RHEA-COMP:14739"/>
        <dbReference type="ChEBI" id="CHEBI:29917"/>
        <dbReference type="ChEBI" id="CHEBI:35235"/>
        <dbReference type="ChEBI" id="CHEBI:57972"/>
        <dbReference type="ChEBI" id="CHEBI:64428"/>
        <dbReference type="EC" id="2.8.1.7"/>
    </reaction>
</comment>
<organism evidence="10 11">
    <name type="scientific">Leptospira hartskeerlii</name>
    <dbReference type="NCBI Taxonomy" id="2023177"/>
    <lineage>
        <taxon>Bacteria</taxon>
        <taxon>Pseudomonadati</taxon>
        <taxon>Spirochaetota</taxon>
        <taxon>Spirochaetia</taxon>
        <taxon>Leptospirales</taxon>
        <taxon>Leptospiraceae</taxon>
        <taxon>Leptospira</taxon>
    </lineage>
</organism>
<evidence type="ECO:0000256" key="7">
    <source>
        <dbReference type="ARBA" id="ARBA00023014"/>
    </source>
</evidence>
<evidence type="ECO:0000256" key="6">
    <source>
        <dbReference type="ARBA" id="ARBA00023004"/>
    </source>
</evidence>
<accession>A0A2M9XBX6</accession>
<keyword evidence="5" id="KW-0663">Pyridoxal phosphate</keyword>
<reference evidence="10 11" key="1">
    <citation type="submission" date="2017-07" db="EMBL/GenBank/DDBJ databases">
        <title>Leptospira spp. isolated from tropical soils.</title>
        <authorList>
            <person name="Thibeaux R."/>
            <person name="Iraola G."/>
            <person name="Ferres I."/>
            <person name="Bierque E."/>
            <person name="Girault D."/>
            <person name="Soupe-Gilbert M.-E."/>
            <person name="Picardeau M."/>
            <person name="Goarant C."/>
        </authorList>
    </citation>
    <scope>NUCLEOTIDE SEQUENCE [LARGE SCALE GENOMIC DNA]</scope>
    <source>
        <strain evidence="10 11">MCA1-C-A1</strain>
    </source>
</reference>
<evidence type="ECO:0000256" key="2">
    <source>
        <dbReference type="ARBA" id="ARBA00006490"/>
    </source>
</evidence>
<dbReference type="Proteomes" id="UP000232196">
    <property type="component" value="Unassembled WGS sequence"/>
</dbReference>
<keyword evidence="3" id="KW-0808">Transferase</keyword>
<evidence type="ECO:0000259" key="9">
    <source>
        <dbReference type="Pfam" id="PF00266"/>
    </source>
</evidence>
<dbReference type="Gene3D" id="3.90.1150.10">
    <property type="entry name" value="Aspartate Aminotransferase, domain 1"/>
    <property type="match status" value="1"/>
</dbReference>
<protein>
    <submittedName>
        <fullName evidence="10">Cysteine desulfurase</fullName>
    </submittedName>
</protein>
<evidence type="ECO:0000313" key="11">
    <source>
        <dbReference type="Proteomes" id="UP000232196"/>
    </source>
</evidence>
<dbReference type="GO" id="GO:0051536">
    <property type="term" value="F:iron-sulfur cluster binding"/>
    <property type="evidence" value="ECO:0007669"/>
    <property type="project" value="UniProtKB-KW"/>
</dbReference>
<keyword evidence="7" id="KW-0411">Iron-sulfur</keyword>
<comment type="similarity">
    <text evidence="2">Belongs to the class-V pyridoxal-phosphate-dependent aminotransferase family. NifS/IscS subfamily.</text>
</comment>
<dbReference type="PANTHER" id="PTHR11601:SF34">
    <property type="entry name" value="CYSTEINE DESULFURASE"/>
    <property type="match status" value="1"/>
</dbReference>
<evidence type="ECO:0000256" key="8">
    <source>
        <dbReference type="ARBA" id="ARBA00050776"/>
    </source>
</evidence>
<evidence type="ECO:0000313" key="10">
    <source>
        <dbReference type="EMBL" id="PJZ25211.1"/>
    </source>
</evidence>
<dbReference type="Gene3D" id="3.40.640.10">
    <property type="entry name" value="Type I PLP-dependent aspartate aminotransferase-like (Major domain)"/>
    <property type="match status" value="1"/>
</dbReference>
<comment type="cofactor">
    <cofactor evidence="1">
        <name>pyridoxal 5'-phosphate</name>
        <dbReference type="ChEBI" id="CHEBI:597326"/>
    </cofactor>
</comment>
<evidence type="ECO:0000256" key="5">
    <source>
        <dbReference type="ARBA" id="ARBA00022898"/>
    </source>
</evidence>
<keyword evidence="6" id="KW-0408">Iron</keyword>
<dbReference type="InterPro" id="IPR000192">
    <property type="entry name" value="Aminotrans_V_dom"/>
</dbReference>
<dbReference type="PIRSF" id="PIRSF005572">
    <property type="entry name" value="NifS"/>
    <property type="match status" value="1"/>
</dbReference>
<proteinExistence type="inferred from homology"/>
<dbReference type="RefSeq" id="WP_100707279.1">
    <property type="nucleotide sequence ID" value="NZ_NPDL01000005.1"/>
</dbReference>
<evidence type="ECO:0000256" key="1">
    <source>
        <dbReference type="ARBA" id="ARBA00001933"/>
    </source>
</evidence>
<keyword evidence="11" id="KW-1185">Reference proteome</keyword>
<evidence type="ECO:0000256" key="3">
    <source>
        <dbReference type="ARBA" id="ARBA00022679"/>
    </source>
</evidence>
<gene>
    <name evidence="10" type="ORF">CH357_13490</name>
</gene>
<comment type="caution">
    <text evidence="10">The sequence shown here is derived from an EMBL/GenBank/DDBJ whole genome shotgun (WGS) entry which is preliminary data.</text>
</comment>
<dbReference type="InterPro" id="IPR016454">
    <property type="entry name" value="Cysteine_dSase"/>
</dbReference>
<dbReference type="GO" id="GO:0046872">
    <property type="term" value="F:metal ion binding"/>
    <property type="evidence" value="ECO:0007669"/>
    <property type="project" value="UniProtKB-KW"/>
</dbReference>